<feature type="domain" description="TonB C-terminal" evidence="10">
    <location>
        <begin position="42"/>
        <end position="138"/>
    </location>
</feature>
<dbReference type="RefSeq" id="WP_146146723.1">
    <property type="nucleotide sequence ID" value="NZ_PYGD01000003.1"/>
</dbReference>
<comment type="caution">
    <text evidence="11">The sequence shown here is derived from an EMBL/GenBank/DDBJ whole genome shotgun (WGS) entry which is preliminary data.</text>
</comment>
<dbReference type="InterPro" id="IPR037682">
    <property type="entry name" value="TonB_C"/>
</dbReference>
<evidence type="ECO:0000256" key="4">
    <source>
        <dbReference type="ARBA" id="ARBA00022475"/>
    </source>
</evidence>
<keyword evidence="9" id="KW-0472">Membrane</keyword>
<dbReference type="InterPro" id="IPR051045">
    <property type="entry name" value="TonB-dependent_transducer"/>
</dbReference>
<evidence type="ECO:0000256" key="9">
    <source>
        <dbReference type="ARBA" id="ARBA00023136"/>
    </source>
</evidence>
<dbReference type="PANTHER" id="PTHR33446:SF2">
    <property type="entry name" value="PROTEIN TONB"/>
    <property type="match status" value="1"/>
</dbReference>
<keyword evidence="7" id="KW-0653">Protein transport</keyword>
<keyword evidence="6" id="KW-0812">Transmembrane</keyword>
<keyword evidence="5" id="KW-0997">Cell inner membrane</keyword>
<accession>A0A2P8D5Z9</accession>
<dbReference type="EMBL" id="PYGD01000003">
    <property type="protein sequence ID" value="PSK92643.1"/>
    <property type="molecule type" value="Genomic_DNA"/>
</dbReference>
<organism evidence="11 12">
    <name type="scientific">Taibaiella chishuiensis</name>
    <dbReference type="NCBI Taxonomy" id="1434707"/>
    <lineage>
        <taxon>Bacteria</taxon>
        <taxon>Pseudomonadati</taxon>
        <taxon>Bacteroidota</taxon>
        <taxon>Chitinophagia</taxon>
        <taxon>Chitinophagales</taxon>
        <taxon>Chitinophagaceae</taxon>
        <taxon>Taibaiella</taxon>
    </lineage>
</organism>
<dbReference type="PROSITE" id="PS52015">
    <property type="entry name" value="TONB_CTD"/>
    <property type="match status" value="1"/>
</dbReference>
<dbReference type="SUPFAM" id="SSF74653">
    <property type="entry name" value="TolA/TonB C-terminal domain"/>
    <property type="match status" value="1"/>
</dbReference>
<comment type="similarity">
    <text evidence="2">Belongs to the TonB family.</text>
</comment>
<reference evidence="11 12" key="1">
    <citation type="submission" date="2018-03" db="EMBL/GenBank/DDBJ databases">
        <title>Genomic Encyclopedia of Type Strains, Phase III (KMG-III): the genomes of soil and plant-associated and newly described type strains.</title>
        <authorList>
            <person name="Whitman W."/>
        </authorList>
    </citation>
    <scope>NUCLEOTIDE SEQUENCE [LARGE SCALE GENOMIC DNA]</scope>
    <source>
        <strain evidence="11 12">CGMCC 1.12700</strain>
    </source>
</reference>
<sequence length="140" mass="15474">MCKAFLFFVIAGISGDCAFGQSAREQVDTVMVSGDRNASFPGGADSMMSYFSLNLRYPSKAMEQKLEGEVMVGFEIDETGVIHNALVLSGLAEECDKEAIRVVGAMPRWVPALQHGKPVKTLFRLPIYFQLPGKHEEQER</sequence>
<evidence type="ECO:0000313" key="11">
    <source>
        <dbReference type="EMBL" id="PSK92643.1"/>
    </source>
</evidence>
<proteinExistence type="inferred from homology"/>
<gene>
    <name evidence="11" type="ORF">B0I18_103220</name>
</gene>
<keyword evidence="12" id="KW-1185">Reference proteome</keyword>
<dbReference type="Proteomes" id="UP000240572">
    <property type="component" value="Unassembled WGS sequence"/>
</dbReference>
<evidence type="ECO:0000256" key="5">
    <source>
        <dbReference type="ARBA" id="ARBA00022519"/>
    </source>
</evidence>
<keyword evidence="3" id="KW-0813">Transport</keyword>
<evidence type="ECO:0000256" key="8">
    <source>
        <dbReference type="ARBA" id="ARBA00022989"/>
    </source>
</evidence>
<keyword evidence="4" id="KW-1003">Cell membrane</keyword>
<dbReference type="InterPro" id="IPR006260">
    <property type="entry name" value="TonB/TolA_C"/>
</dbReference>
<evidence type="ECO:0000256" key="7">
    <source>
        <dbReference type="ARBA" id="ARBA00022927"/>
    </source>
</evidence>
<protein>
    <submittedName>
        <fullName evidence="11">TonB family protein</fullName>
    </submittedName>
</protein>
<dbReference type="OrthoDB" id="9814002at2"/>
<evidence type="ECO:0000313" key="12">
    <source>
        <dbReference type="Proteomes" id="UP000240572"/>
    </source>
</evidence>
<dbReference type="NCBIfam" id="TIGR01352">
    <property type="entry name" value="tonB_Cterm"/>
    <property type="match status" value="1"/>
</dbReference>
<dbReference type="Pfam" id="PF03544">
    <property type="entry name" value="TonB_C"/>
    <property type="match status" value="1"/>
</dbReference>
<dbReference type="AlphaFoldDB" id="A0A2P8D5Z9"/>
<dbReference type="PANTHER" id="PTHR33446">
    <property type="entry name" value="PROTEIN TONB-RELATED"/>
    <property type="match status" value="1"/>
</dbReference>
<name>A0A2P8D5Z9_9BACT</name>
<evidence type="ECO:0000256" key="6">
    <source>
        <dbReference type="ARBA" id="ARBA00022692"/>
    </source>
</evidence>
<comment type="subcellular location">
    <subcellularLocation>
        <location evidence="1">Cell inner membrane</location>
        <topology evidence="1">Single-pass membrane protein</topology>
        <orientation evidence="1">Periplasmic side</orientation>
    </subcellularLocation>
</comment>
<keyword evidence="8" id="KW-1133">Transmembrane helix</keyword>
<evidence type="ECO:0000256" key="3">
    <source>
        <dbReference type="ARBA" id="ARBA00022448"/>
    </source>
</evidence>
<evidence type="ECO:0000256" key="1">
    <source>
        <dbReference type="ARBA" id="ARBA00004383"/>
    </source>
</evidence>
<evidence type="ECO:0000259" key="10">
    <source>
        <dbReference type="PROSITE" id="PS52015"/>
    </source>
</evidence>
<dbReference type="Gene3D" id="3.30.1150.10">
    <property type="match status" value="1"/>
</dbReference>
<evidence type="ECO:0000256" key="2">
    <source>
        <dbReference type="ARBA" id="ARBA00006555"/>
    </source>
</evidence>
<dbReference type="GO" id="GO:0031992">
    <property type="term" value="F:energy transducer activity"/>
    <property type="evidence" value="ECO:0007669"/>
    <property type="project" value="TreeGrafter"/>
</dbReference>
<dbReference type="GO" id="GO:0055085">
    <property type="term" value="P:transmembrane transport"/>
    <property type="evidence" value="ECO:0007669"/>
    <property type="project" value="InterPro"/>
</dbReference>
<dbReference type="GO" id="GO:0098797">
    <property type="term" value="C:plasma membrane protein complex"/>
    <property type="evidence" value="ECO:0007669"/>
    <property type="project" value="TreeGrafter"/>
</dbReference>
<dbReference type="GO" id="GO:0015031">
    <property type="term" value="P:protein transport"/>
    <property type="evidence" value="ECO:0007669"/>
    <property type="project" value="UniProtKB-KW"/>
</dbReference>